<evidence type="ECO:0000313" key="3">
    <source>
        <dbReference type="Proteomes" id="UP000030982"/>
    </source>
</evidence>
<organism evidence="2 3">
    <name type="scientific">Sinomonas humi</name>
    <dbReference type="NCBI Taxonomy" id="1338436"/>
    <lineage>
        <taxon>Bacteria</taxon>
        <taxon>Bacillati</taxon>
        <taxon>Actinomycetota</taxon>
        <taxon>Actinomycetes</taxon>
        <taxon>Micrococcales</taxon>
        <taxon>Micrococcaceae</taxon>
        <taxon>Sinomonas</taxon>
    </lineage>
</organism>
<evidence type="ECO:0000313" key="2">
    <source>
        <dbReference type="EMBL" id="KHL04446.1"/>
    </source>
</evidence>
<dbReference type="AlphaFoldDB" id="A0A0B2AM51"/>
<sequence>MQPERLTVRSEADGLGISVLRWEAVGEKKGSVQISHGMAEHKHRYARLAEELARNGFTVYASDHRGHGESVSESVPLGDFGEAGWDGLLNDLAQLGGWVREREGAPVLLLAHSMGSMAGQQVILTHADLYDGVVFSGTSALDELAAAAAESDSEGLQSFNEPFEHRTGFEWLSRDADEVQKYIDDPLCGFDLSEKASNGFWSSGSAAADPEKLAGVKEDLPILLISGEADPVGGGDGRWVHKVADRYREAGLHDVETRLYPEARHELFNETNRDEVTAEVVSWLTRVSTAPSR</sequence>
<name>A0A0B2AM51_9MICC</name>
<dbReference type="OrthoDB" id="9806902at2"/>
<dbReference type="EMBL" id="JTDL01000079">
    <property type="protein sequence ID" value="KHL04446.1"/>
    <property type="molecule type" value="Genomic_DNA"/>
</dbReference>
<dbReference type="Pfam" id="PF12146">
    <property type="entry name" value="Hydrolase_4"/>
    <property type="match status" value="1"/>
</dbReference>
<protein>
    <recommendedName>
        <fullName evidence="1">Serine aminopeptidase S33 domain-containing protein</fullName>
    </recommendedName>
</protein>
<dbReference type="PANTHER" id="PTHR11614">
    <property type="entry name" value="PHOSPHOLIPASE-RELATED"/>
    <property type="match status" value="1"/>
</dbReference>
<dbReference type="InterPro" id="IPR029058">
    <property type="entry name" value="AB_hydrolase_fold"/>
</dbReference>
<evidence type="ECO:0000259" key="1">
    <source>
        <dbReference type="Pfam" id="PF12146"/>
    </source>
</evidence>
<comment type="caution">
    <text evidence="2">The sequence shown here is derived from an EMBL/GenBank/DDBJ whole genome shotgun (WGS) entry which is preliminary data.</text>
</comment>
<dbReference type="Gene3D" id="3.40.50.1820">
    <property type="entry name" value="alpha/beta hydrolase"/>
    <property type="match status" value="1"/>
</dbReference>
<dbReference type="Proteomes" id="UP000030982">
    <property type="component" value="Unassembled WGS sequence"/>
</dbReference>
<dbReference type="InterPro" id="IPR022742">
    <property type="entry name" value="Hydrolase_4"/>
</dbReference>
<reference evidence="2 3" key="1">
    <citation type="submission" date="2014-09" db="EMBL/GenBank/DDBJ databases">
        <title>Genome sequence of Sinomonas sp. MUSC 117.</title>
        <authorList>
            <person name="Lee L.-H."/>
        </authorList>
    </citation>
    <scope>NUCLEOTIDE SEQUENCE [LARGE SCALE GENOMIC DNA]</scope>
    <source>
        <strain evidence="2 3">MUSC 117</strain>
    </source>
</reference>
<dbReference type="InterPro" id="IPR051044">
    <property type="entry name" value="MAG_DAG_Lipase"/>
</dbReference>
<proteinExistence type="predicted"/>
<keyword evidence="3" id="KW-1185">Reference proteome</keyword>
<gene>
    <name evidence="2" type="ORF">LK10_05570</name>
</gene>
<dbReference type="SUPFAM" id="SSF53474">
    <property type="entry name" value="alpha/beta-Hydrolases"/>
    <property type="match status" value="1"/>
</dbReference>
<accession>A0A0B2AM51</accession>
<feature type="domain" description="Serine aminopeptidase S33" evidence="1">
    <location>
        <begin position="27"/>
        <end position="272"/>
    </location>
</feature>
<dbReference type="STRING" id="1338436.LK10_05570"/>